<feature type="region of interest" description="Disordered" evidence="1">
    <location>
        <begin position="226"/>
        <end position="250"/>
    </location>
</feature>
<accession>A0A6C0E894</accession>
<feature type="compositionally biased region" description="Polar residues" evidence="1">
    <location>
        <begin position="226"/>
        <end position="243"/>
    </location>
</feature>
<dbReference type="AlphaFoldDB" id="A0A6C0E894"/>
<name>A0A6C0E894_9ZZZZ</name>
<dbReference type="EMBL" id="MN739749">
    <property type="protein sequence ID" value="QHT24790.1"/>
    <property type="molecule type" value="Genomic_DNA"/>
</dbReference>
<organism evidence="2">
    <name type="scientific">viral metagenome</name>
    <dbReference type="NCBI Taxonomy" id="1070528"/>
    <lineage>
        <taxon>unclassified sequences</taxon>
        <taxon>metagenomes</taxon>
        <taxon>organismal metagenomes</taxon>
    </lineage>
</organism>
<sequence length="250" mass="28249">MSACSYIKSIKGGIIIVNFEKITDQLPNTMRFVSSVCTSTMTTTIYYYYNNNNVSVYRHKTSICTSNTNISYNDIVNELCNNLNLDGEYYILELNNGGQNMLQISRFDPNTPVSNSVLLLTLQENHDLDAYDQTMIRYIEVGIVSGHINNTTALSHIYAKQLNDNADINAVGWDDHIMAAEKDILVKQLYDSWHSRNNIAQMHIYNLTEQLKQLNDYHILLTGSGSTGNSDAETENIQTQENSPDVILVD</sequence>
<evidence type="ECO:0000256" key="1">
    <source>
        <dbReference type="SAM" id="MobiDB-lite"/>
    </source>
</evidence>
<reference evidence="2" key="1">
    <citation type="journal article" date="2020" name="Nature">
        <title>Giant virus diversity and host interactions through global metagenomics.</title>
        <authorList>
            <person name="Schulz F."/>
            <person name="Roux S."/>
            <person name="Paez-Espino D."/>
            <person name="Jungbluth S."/>
            <person name="Walsh D.A."/>
            <person name="Denef V.J."/>
            <person name="McMahon K.D."/>
            <person name="Konstantinidis K.T."/>
            <person name="Eloe-Fadrosh E.A."/>
            <person name="Kyrpides N.C."/>
            <person name="Woyke T."/>
        </authorList>
    </citation>
    <scope>NUCLEOTIDE SEQUENCE</scope>
    <source>
        <strain evidence="2">GVMAG-M-3300023179-150</strain>
    </source>
</reference>
<proteinExistence type="predicted"/>
<protein>
    <submittedName>
        <fullName evidence="2">Uncharacterized protein</fullName>
    </submittedName>
</protein>
<evidence type="ECO:0000313" key="2">
    <source>
        <dbReference type="EMBL" id="QHT24790.1"/>
    </source>
</evidence>